<gene>
    <name evidence="4" type="ORF">SAMN05421720_102223</name>
</gene>
<dbReference type="SMART" id="SM00271">
    <property type="entry name" value="DnaJ"/>
    <property type="match status" value="1"/>
</dbReference>
<dbReference type="PROSITE" id="PS50076">
    <property type="entry name" value="DNAJ_2"/>
    <property type="match status" value="1"/>
</dbReference>
<dbReference type="STRING" id="69960.SAMN05421720_102223"/>
<keyword evidence="5" id="KW-1185">Reference proteome</keyword>
<dbReference type="RefSeq" id="WP_092782742.1">
    <property type="nucleotide sequence ID" value="NZ_FNAP01000002.1"/>
</dbReference>
<dbReference type="Gene3D" id="1.10.287.110">
    <property type="entry name" value="DnaJ domain"/>
    <property type="match status" value="1"/>
</dbReference>
<evidence type="ECO:0000313" key="4">
    <source>
        <dbReference type="EMBL" id="SDD96784.1"/>
    </source>
</evidence>
<evidence type="ECO:0000259" key="3">
    <source>
        <dbReference type="PROSITE" id="PS50076"/>
    </source>
</evidence>
<organism evidence="4 5">
    <name type="scientific">Rhodospira trueperi</name>
    <dbReference type="NCBI Taxonomy" id="69960"/>
    <lineage>
        <taxon>Bacteria</taxon>
        <taxon>Pseudomonadati</taxon>
        <taxon>Pseudomonadota</taxon>
        <taxon>Alphaproteobacteria</taxon>
        <taxon>Rhodospirillales</taxon>
        <taxon>Rhodospirillaceae</taxon>
        <taxon>Rhodospira</taxon>
    </lineage>
</organism>
<proteinExistence type="predicted"/>
<feature type="domain" description="J" evidence="3">
    <location>
        <begin position="159"/>
        <end position="216"/>
    </location>
</feature>
<dbReference type="PANTHER" id="PTHR44145">
    <property type="entry name" value="DNAJ HOMOLOG SUBFAMILY A MEMBER 3, MITOCHONDRIAL"/>
    <property type="match status" value="1"/>
</dbReference>
<dbReference type="PANTHER" id="PTHR44145:SF3">
    <property type="entry name" value="DNAJ HOMOLOG SUBFAMILY A MEMBER 3, MITOCHONDRIAL"/>
    <property type="match status" value="1"/>
</dbReference>
<accession>A0A1G6Z220</accession>
<protein>
    <submittedName>
        <fullName evidence="4">DnaJ domain-containing protein</fullName>
    </submittedName>
</protein>
<dbReference type="AlphaFoldDB" id="A0A1G6Z220"/>
<dbReference type="OrthoDB" id="9786294at2"/>
<feature type="region of interest" description="Disordered" evidence="2">
    <location>
        <begin position="1"/>
        <end position="38"/>
    </location>
</feature>
<dbReference type="CDD" id="cd06257">
    <property type="entry name" value="DnaJ"/>
    <property type="match status" value="1"/>
</dbReference>
<dbReference type="Pfam" id="PF00226">
    <property type="entry name" value="DnaJ"/>
    <property type="match status" value="1"/>
</dbReference>
<dbReference type="PRINTS" id="PR00625">
    <property type="entry name" value="JDOMAIN"/>
</dbReference>
<dbReference type="InterPro" id="IPR001623">
    <property type="entry name" value="DnaJ_domain"/>
</dbReference>
<dbReference type="SUPFAM" id="SSF46565">
    <property type="entry name" value="Chaperone J-domain"/>
    <property type="match status" value="1"/>
</dbReference>
<evidence type="ECO:0000313" key="5">
    <source>
        <dbReference type="Proteomes" id="UP000199412"/>
    </source>
</evidence>
<name>A0A1G6Z220_9PROT</name>
<dbReference type="Proteomes" id="UP000199412">
    <property type="component" value="Unassembled WGS sequence"/>
</dbReference>
<sequence length="217" mass="24370">MVAHGRKTGARSATTARRRRPDPRFDPDDFAGLGLGEGAATAPATPVCDMPGCTKPGEYRAPKDRSLGSYYHFCLEHVRAYNKAWNYYADMSPEEIEAQVRTSTIWDRPTWRMGGGGPRRIDPAALDDPLGVFEAARQAEDRRAREAASPFTRDSQEARALRVLDLDWPVSREELRARYLTLVKRHHPDANNGDKQAEERFKKVSEAYRVLLAALDG</sequence>
<keyword evidence="1" id="KW-0143">Chaperone</keyword>
<evidence type="ECO:0000256" key="1">
    <source>
        <dbReference type="ARBA" id="ARBA00023186"/>
    </source>
</evidence>
<evidence type="ECO:0000256" key="2">
    <source>
        <dbReference type="SAM" id="MobiDB-lite"/>
    </source>
</evidence>
<reference evidence="4 5" key="1">
    <citation type="submission" date="2016-10" db="EMBL/GenBank/DDBJ databases">
        <authorList>
            <person name="de Groot N.N."/>
        </authorList>
    </citation>
    <scope>NUCLEOTIDE SEQUENCE [LARGE SCALE GENOMIC DNA]</scope>
    <source>
        <strain evidence="4 5">ATCC 700224</strain>
    </source>
</reference>
<dbReference type="InterPro" id="IPR051938">
    <property type="entry name" value="Apopto_cytoskel_mod"/>
</dbReference>
<dbReference type="EMBL" id="FNAP01000002">
    <property type="protein sequence ID" value="SDD96784.1"/>
    <property type="molecule type" value="Genomic_DNA"/>
</dbReference>
<dbReference type="InterPro" id="IPR036869">
    <property type="entry name" value="J_dom_sf"/>
</dbReference>